<reference evidence="10" key="1">
    <citation type="journal article" date="2015" name="Genome Announc.">
        <title>Genome sequence of the AIDS-associated pathogen Penicillium marneffei (ATCC18224) and its near taxonomic relative Talaromyces stipitatus (ATCC10500).</title>
        <authorList>
            <person name="Nierman W.C."/>
            <person name="Fedorova-Abrams N.D."/>
            <person name="Andrianopoulos A."/>
        </authorList>
    </citation>
    <scope>NUCLEOTIDE SEQUENCE [LARGE SCALE GENOMIC DNA]</scope>
    <source>
        <strain evidence="10">ATCC 10500 / CBS 375.48 / QM 6759 / NRRL 1006</strain>
    </source>
</reference>
<name>B8MCD6_TALSN</name>
<feature type="region of interest" description="Disordered" evidence="6">
    <location>
        <begin position="1"/>
        <end position="76"/>
    </location>
</feature>
<gene>
    <name evidence="9" type="ORF">TSTA_123120</name>
</gene>
<keyword evidence="4 7" id="KW-1133">Transmembrane helix</keyword>
<evidence type="ECO:0000256" key="5">
    <source>
        <dbReference type="ARBA" id="ARBA00023136"/>
    </source>
</evidence>
<dbReference type="RefSeq" id="XP_002482574.1">
    <property type="nucleotide sequence ID" value="XM_002482529.1"/>
</dbReference>
<dbReference type="VEuPathDB" id="FungiDB:TSTA_123120"/>
<feature type="transmembrane region" description="Helical" evidence="7">
    <location>
        <begin position="291"/>
        <end position="310"/>
    </location>
</feature>
<dbReference type="GO" id="GO:0022857">
    <property type="term" value="F:transmembrane transporter activity"/>
    <property type="evidence" value="ECO:0007669"/>
    <property type="project" value="InterPro"/>
</dbReference>
<dbReference type="EMBL" id="EQ962655">
    <property type="protein sequence ID" value="EED18582.1"/>
    <property type="molecule type" value="Genomic_DNA"/>
</dbReference>
<organism evidence="9 10">
    <name type="scientific">Talaromyces stipitatus (strain ATCC 10500 / CBS 375.48 / QM 6759 / NRRL 1006)</name>
    <name type="common">Penicillium stipitatum</name>
    <dbReference type="NCBI Taxonomy" id="441959"/>
    <lineage>
        <taxon>Eukaryota</taxon>
        <taxon>Fungi</taxon>
        <taxon>Dikarya</taxon>
        <taxon>Ascomycota</taxon>
        <taxon>Pezizomycotina</taxon>
        <taxon>Eurotiomycetes</taxon>
        <taxon>Eurotiomycetidae</taxon>
        <taxon>Eurotiales</taxon>
        <taxon>Trichocomaceae</taxon>
        <taxon>Talaromyces</taxon>
        <taxon>Talaromyces sect. Talaromyces</taxon>
    </lineage>
</organism>
<feature type="domain" description="Major facilitator superfamily (MFS) profile" evidence="8">
    <location>
        <begin position="97"/>
        <end position="591"/>
    </location>
</feature>
<feature type="transmembrane region" description="Helical" evidence="7">
    <location>
        <begin position="220"/>
        <end position="246"/>
    </location>
</feature>
<dbReference type="InterPro" id="IPR036259">
    <property type="entry name" value="MFS_trans_sf"/>
</dbReference>
<dbReference type="InterPro" id="IPR020846">
    <property type="entry name" value="MFS_dom"/>
</dbReference>
<evidence type="ECO:0000313" key="10">
    <source>
        <dbReference type="Proteomes" id="UP000001745"/>
    </source>
</evidence>
<dbReference type="PhylomeDB" id="B8MCD6"/>
<dbReference type="SUPFAM" id="SSF103473">
    <property type="entry name" value="MFS general substrate transporter"/>
    <property type="match status" value="1"/>
</dbReference>
<dbReference type="OrthoDB" id="10021397at2759"/>
<proteinExistence type="inferred from homology"/>
<evidence type="ECO:0000313" key="9">
    <source>
        <dbReference type="EMBL" id="EED18582.1"/>
    </source>
</evidence>
<evidence type="ECO:0000256" key="7">
    <source>
        <dbReference type="SAM" id="Phobius"/>
    </source>
</evidence>
<dbReference type="FunCoup" id="B8MCD6">
    <property type="interactions" value="101"/>
</dbReference>
<evidence type="ECO:0000256" key="1">
    <source>
        <dbReference type="ARBA" id="ARBA00004141"/>
    </source>
</evidence>
<dbReference type="Gene3D" id="1.20.1250.20">
    <property type="entry name" value="MFS general substrate transporter like domains"/>
    <property type="match status" value="1"/>
</dbReference>
<evidence type="ECO:0000256" key="4">
    <source>
        <dbReference type="ARBA" id="ARBA00022989"/>
    </source>
</evidence>
<dbReference type="PROSITE" id="PS50850">
    <property type="entry name" value="MFS"/>
    <property type="match status" value="1"/>
</dbReference>
<evidence type="ECO:0000256" key="2">
    <source>
        <dbReference type="ARBA" id="ARBA00007520"/>
    </source>
</evidence>
<dbReference type="InParanoid" id="B8MCD6"/>
<keyword evidence="10" id="KW-1185">Reference proteome</keyword>
<dbReference type="eggNOG" id="KOG0254">
    <property type="taxonomic scope" value="Eukaryota"/>
</dbReference>
<feature type="transmembrane region" description="Helical" evidence="7">
    <location>
        <begin position="488"/>
        <end position="512"/>
    </location>
</feature>
<evidence type="ECO:0000256" key="3">
    <source>
        <dbReference type="ARBA" id="ARBA00022692"/>
    </source>
</evidence>
<dbReference type="Proteomes" id="UP000001745">
    <property type="component" value="Unassembled WGS sequence"/>
</dbReference>
<protein>
    <submittedName>
        <fullName evidence="9">Efflux pump antibiotic resistance protein, putative</fullName>
    </submittedName>
</protein>
<comment type="subcellular location">
    <subcellularLocation>
        <location evidence="1">Membrane</location>
        <topology evidence="1">Multi-pass membrane protein</topology>
    </subcellularLocation>
</comment>
<evidence type="ECO:0000256" key="6">
    <source>
        <dbReference type="SAM" id="MobiDB-lite"/>
    </source>
</evidence>
<dbReference type="Pfam" id="PF07690">
    <property type="entry name" value="MFS_1"/>
    <property type="match status" value="1"/>
</dbReference>
<feature type="transmembrane region" description="Helical" evidence="7">
    <location>
        <begin position="94"/>
        <end position="120"/>
    </location>
</feature>
<evidence type="ECO:0000259" key="8">
    <source>
        <dbReference type="PROSITE" id="PS50850"/>
    </source>
</evidence>
<feature type="transmembrane region" description="Helical" evidence="7">
    <location>
        <begin position="252"/>
        <end position="270"/>
    </location>
</feature>
<feature type="compositionally biased region" description="Polar residues" evidence="6">
    <location>
        <begin position="63"/>
        <end position="76"/>
    </location>
</feature>
<dbReference type="Gene3D" id="1.20.1720.10">
    <property type="entry name" value="Multidrug resistance protein D"/>
    <property type="match status" value="1"/>
</dbReference>
<dbReference type="OMA" id="AGYQFIA"/>
<dbReference type="AlphaFoldDB" id="B8MCD6"/>
<feature type="transmembrane region" description="Helical" evidence="7">
    <location>
        <begin position="425"/>
        <end position="443"/>
    </location>
</feature>
<feature type="transmembrane region" description="Helical" evidence="7">
    <location>
        <begin position="361"/>
        <end position="382"/>
    </location>
</feature>
<feature type="transmembrane region" description="Helical" evidence="7">
    <location>
        <begin position="187"/>
        <end position="208"/>
    </location>
</feature>
<keyword evidence="3 7" id="KW-0812">Transmembrane</keyword>
<dbReference type="HOGENOM" id="CLU_000960_22_1_1"/>
<feature type="region of interest" description="Disordered" evidence="6">
    <location>
        <begin position="595"/>
        <end position="630"/>
    </location>
</feature>
<dbReference type="GO" id="GO:0005886">
    <property type="term" value="C:plasma membrane"/>
    <property type="evidence" value="ECO:0007669"/>
    <property type="project" value="TreeGrafter"/>
</dbReference>
<dbReference type="GeneID" id="8108227"/>
<keyword evidence="5 7" id="KW-0472">Membrane</keyword>
<feature type="compositionally biased region" description="Low complexity" evidence="6">
    <location>
        <begin position="28"/>
        <end position="39"/>
    </location>
</feature>
<dbReference type="FunFam" id="1.20.1250.20:FF:000196">
    <property type="entry name" value="MFS toxin efflux pump (AflT)"/>
    <property type="match status" value="1"/>
</dbReference>
<dbReference type="InterPro" id="IPR011701">
    <property type="entry name" value="MFS"/>
</dbReference>
<dbReference type="PANTHER" id="PTHR23501:SF193">
    <property type="entry name" value="MULTIDRUG TRANSPORTER, PUTATIVE (AFU_ORTHOLOGUE AFUA_8G00940)-RELATED"/>
    <property type="match status" value="1"/>
</dbReference>
<feature type="transmembrane region" description="Helical" evidence="7">
    <location>
        <begin position="322"/>
        <end position="341"/>
    </location>
</feature>
<accession>B8MCD6</accession>
<comment type="similarity">
    <text evidence="2">Belongs to the major facilitator superfamily. TCR/Tet family.</text>
</comment>
<sequence>MAADHTVGDVSATPTLNEDNTEHKSKMTTESASVDTTTTMGNNREKQHDYSNYEGEEKEEDISSNPQQVQDATAGQAALTRTTSSVQYVEGMKLYILMASMTLIFFLVMVDIAIVSTAVPAITSDFNSLEDVGWYGTAYQLACASLQPLAGKVYSNFRAKKVYLFCFFIFEVGSLICGVAQSSTMLIIGRAVAGIGSSGLMNGGLTILSASMPLHKRPKYFGIMMGFAQMGVVLGPIIGGAFTTYVNWRWCFYINLPVGGVAGAIFLFFIEIPEMIKPRTDTIKTIVLHKLDIMGFFLFAPAAIQVFLALEWGGNRYTWHSATIIGLFCGSGATAILFGLWERRQGDNAMAPFSILKLRPVWTSCLVMFLFFGCLQIASYYLPIYFQTVRGSSAMISGVHMLPNVLSQLLSTVSSGALVGRLGYYLPWIITSSALSAIALGLISTWSPTTSIGKWIGYQILLGFSRGLGMQMPLIAVQNSIKPKFVPVAMALVSFGQTFGGAVFLAIGSTILSNQLRVDIPKYAPGVDAATVIQAGGSGPAVRAAVGPDNEAGLQGTLVAYSKSVGAVYWFAAGAAGLMFFVSWGMGWKDIRKKDSPGAAPVVGPEENKIDIESRAAAGETEVEKTAEKV</sequence>
<dbReference type="PANTHER" id="PTHR23501">
    <property type="entry name" value="MAJOR FACILITATOR SUPERFAMILY"/>
    <property type="match status" value="1"/>
</dbReference>
<dbReference type="FunFam" id="1.20.1720.10:FF:000012">
    <property type="entry name" value="MFS toxin efflux pump (AflT)"/>
    <property type="match status" value="1"/>
</dbReference>
<dbReference type="CDD" id="cd17502">
    <property type="entry name" value="MFS_Azr1_MDR_like"/>
    <property type="match status" value="1"/>
</dbReference>
<feature type="transmembrane region" description="Helical" evidence="7">
    <location>
        <begin position="162"/>
        <end position="181"/>
    </location>
</feature>
<feature type="transmembrane region" description="Helical" evidence="7">
    <location>
        <begin position="567"/>
        <end position="586"/>
    </location>
</feature>